<organism evidence="1 2">
    <name type="scientific">Panagrolaimus sp. JU765</name>
    <dbReference type="NCBI Taxonomy" id="591449"/>
    <lineage>
        <taxon>Eukaryota</taxon>
        <taxon>Metazoa</taxon>
        <taxon>Ecdysozoa</taxon>
        <taxon>Nematoda</taxon>
        <taxon>Chromadorea</taxon>
        <taxon>Rhabditida</taxon>
        <taxon>Tylenchina</taxon>
        <taxon>Panagrolaimomorpha</taxon>
        <taxon>Panagrolaimoidea</taxon>
        <taxon>Panagrolaimidae</taxon>
        <taxon>Panagrolaimus</taxon>
    </lineage>
</organism>
<dbReference type="Proteomes" id="UP000887576">
    <property type="component" value="Unplaced"/>
</dbReference>
<name>A0AC34PZC2_9BILA</name>
<proteinExistence type="predicted"/>
<protein>
    <submittedName>
        <fullName evidence="2">Triacylglycerol lipase</fullName>
    </submittedName>
</protein>
<evidence type="ECO:0000313" key="1">
    <source>
        <dbReference type="Proteomes" id="UP000887576"/>
    </source>
</evidence>
<evidence type="ECO:0000313" key="2">
    <source>
        <dbReference type="WBParaSite" id="JU765_v2.g11326.t1"/>
    </source>
</evidence>
<accession>A0AC34PZC2</accession>
<sequence length="341" mass="37499">MLLELFLTLLATNQVLGDFTEDFGSWLQEHYGPDVRANLERKDLGTAGSFGGKGSRGEALDKHPVIFVHGVSDRAHDKPLRAAEFFLKNGYSLAEVYGTTYANGAEGNPLQWAQYSMKCHYVKLVRALIVAVRMYTGRAVDVVSYSLGVPVTRKAILGGRCVDTGEDLGGPLTRIIDTFVGVVYGTTYANGAEGNPLQWAQYSMKCHYVKLVRALIVAVRMYTGRAVDVVSYSLGVPVTRKAILGGRCVDTGEDLGGPLTRIIDTFVGVDINRQAGYEATSQRFSIYSRADQLVGYQVCNRITTQVPGQTGEKVYADKNHDNTWYESYAVMKEMVLNHVVI</sequence>
<dbReference type="WBParaSite" id="JU765_v2.g11326.t1">
    <property type="protein sequence ID" value="JU765_v2.g11326.t1"/>
    <property type="gene ID" value="JU765_v2.g11326"/>
</dbReference>
<reference evidence="2" key="1">
    <citation type="submission" date="2022-11" db="UniProtKB">
        <authorList>
            <consortium name="WormBaseParasite"/>
        </authorList>
    </citation>
    <scope>IDENTIFICATION</scope>
</reference>